<sequence length="404" mass="43216">MDSEKHLTQDAMETMEPPSVDRPVILPPATIGMVGGGQLGRMFAHAAMTMGYDVVVFCHSDDEPAAQVTRRVVCGALDDHDAVQRFAQQCDVITLEFENIPAETIRLCGQFAPTYPSHSVLATAQHRIIEKSTLSEAGLPVTPFVAVHDTESLIAAANRFAWPIIVKTAQSGYDGKGQHRVDGPQSAAEVPWSTADSWIAEQCISFDREISVVVARRADGVTKCFPPMENVHSNHILDVTVAPAAIDGSLRERAEQIASAAAETLGVVGLLCVELFVMDPDRIFINEVAPRPHNSGHLTIEAFATSQFQQHVRAVCGLPLGSTEQIVGGAAMVNLLGDLWNEDGSAPDWSAALDVAAVHLHLYGKRVAKVGRKMGHLTATAATPQLAVERAKAAREALTSVGSA</sequence>
<dbReference type="GO" id="GO:0005524">
    <property type="term" value="F:ATP binding"/>
    <property type="evidence" value="ECO:0007669"/>
    <property type="project" value="UniProtKB-UniRule"/>
</dbReference>
<accession>A0A5C6A582</accession>
<dbReference type="InterPro" id="IPR011054">
    <property type="entry name" value="Rudment_hybrid_motif"/>
</dbReference>
<dbReference type="FunFam" id="3.40.50.20:FF:000016">
    <property type="entry name" value="N5-carboxyaminoimidazole ribonucleotide synthase"/>
    <property type="match status" value="1"/>
</dbReference>
<dbReference type="Proteomes" id="UP000320176">
    <property type="component" value="Unassembled WGS sequence"/>
</dbReference>
<organism evidence="9 10">
    <name type="scientific">Stieleria varia</name>
    <dbReference type="NCBI Taxonomy" id="2528005"/>
    <lineage>
        <taxon>Bacteria</taxon>
        <taxon>Pseudomonadati</taxon>
        <taxon>Planctomycetota</taxon>
        <taxon>Planctomycetia</taxon>
        <taxon>Pirellulales</taxon>
        <taxon>Pirellulaceae</taxon>
        <taxon>Stieleria</taxon>
    </lineage>
</organism>
<feature type="binding site" evidence="5">
    <location>
        <begin position="172"/>
        <end position="178"/>
    </location>
    <ligand>
        <name>ATP</name>
        <dbReference type="ChEBI" id="CHEBI:30616"/>
    </ligand>
</feature>
<evidence type="ECO:0000256" key="7">
    <source>
        <dbReference type="SAM" id="MobiDB-lite"/>
    </source>
</evidence>
<dbReference type="GO" id="GO:0004638">
    <property type="term" value="F:phosphoribosylaminoimidazole carboxylase activity"/>
    <property type="evidence" value="ECO:0007669"/>
    <property type="project" value="InterPro"/>
</dbReference>
<feature type="binding site" evidence="5">
    <location>
        <position position="127"/>
    </location>
    <ligand>
        <name>ATP</name>
        <dbReference type="ChEBI" id="CHEBI:30616"/>
    </ligand>
</feature>
<evidence type="ECO:0000256" key="6">
    <source>
        <dbReference type="RuleBase" id="RU361200"/>
    </source>
</evidence>
<dbReference type="InterPro" id="IPR054350">
    <property type="entry name" value="PurT/PurK_preATP-grasp"/>
</dbReference>
<dbReference type="NCBIfam" id="TIGR01161">
    <property type="entry name" value="purK"/>
    <property type="match status" value="1"/>
</dbReference>
<dbReference type="GO" id="GO:0005829">
    <property type="term" value="C:cytosol"/>
    <property type="evidence" value="ECO:0007669"/>
    <property type="project" value="TreeGrafter"/>
</dbReference>
<feature type="region of interest" description="Disordered" evidence="7">
    <location>
        <begin position="1"/>
        <end position="22"/>
    </location>
</feature>
<evidence type="ECO:0000256" key="1">
    <source>
        <dbReference type="ARBA" id="ARBA00022598"/>
    </source>
</evidence>
<dbReference type="PANTHER" id="PTHR11609:SF5">
    <property type="entry name" value="PHOSPHORIBOSYLAMINOIMIDAZOLE CARBOXYLASE"/>
    <property type="match status" value="1"/>
</dbReference>
<name>A0A5C6A582_9BACT</name>
<dbReference type="GO" id="GO:0034028">
    <property type="term" value="F:5-(carboxyamino)imidazole ribonucleotide synthase activity"/>
    <property type="evidence" value="ECO:0007669"/>
    <property type="project" value="UniProtKB-UniRule"/>
</dbReference>
<keyword evidence="1 5" id="KW-0436">Ligase</keyword>
<dbReference type="GO" id="GO:0046872">
    <property type="term" value="F:metal ion binding"/>
    <property type="evidence" value="ECO:0007669"/>
    <property type="project" value="InterPro"/>
</dbReference>
<comment type="function">
    <text evidence="5">Catalyzes the ATP-dependent conversion of 5-aminoimidazole ribonucleotide (AIR) and HCO(3)(-) to N5-carboxyaminoimidazole ribonucleotide (N5-CAIR).</text>
</comment>
<comment type="pathway">
    <text evidence="5 6">Purine metabolism; IMP biosynthesis via de novo pathway; 5-amino-1-(5-phospho-D-ribosyl)imidazole-4-carboxylate from 5-amino-1-(5-phospho-D-ribosyl)imidazole (N5-CAIR route): step 1/2.</text>
</comment>
<evidence type="ECO:0000256" key="3">
    <source>
        <dbReference type="ARBA" id="ARBA00022755"/>
    </source>
</evidence>
<dbReference type="Gene3D" id="3.40.50.20">
    <property type="match status" value="1"/>
</dbReference>
<evidence type="ECO:0000256" key="5">
    <source>
        <dbReference type="HAMAP-Rule" id="MF_01928"/>
    </source>
</evidence>
<feature type="binding site" evidence="5">
    <location>
        <position position="209"/>
    </location>
    <ligand>
        <name>ATP</name>
        <dbReference type="ChEBI" id="CHEBI:30616"/>
    </ligand>
</feature>
<evidence type="ECO:0000256" key="2">
    <source>
        <dbReference type="ARBA" id="ARBA00022741"/>
    </source>
</evidence>
<feature type="binding site" evidence="5">
    <location>
        <position position="232"/>
    </location>
    <ligand>
        <name>ATP</name>
        <dbReference type="ChEBI" id="CHEBI:30616"/>
    </ligand>
</feature>
<feature type="binding site" evidence="5">
    <location>
        <begin position="286"/>
        <end position="287"/>
    </location>
    <ligand>
        <name>ATP</name>
        <dbReference type="ChEBI" id="CHEBI:30616"/>
    </ligand>
</feature>
<evidence type="ECO:0000313" key="9">
    <source>
        <dbReference type="EMBL" id="TWT94586.1"/>
    </source>
</evidence>
<protein>
    <recommendedName>
        <fullName evidence="5 6">N5-carboxyaminoimidazole ribonucleotide synthase</fullName>
        <shortName evidence="5 6">N5-CAIR synthase</shortName>
        <ecNumber evidence="5 6">6.3.4.18</ecNumber>
    </recommendedName>
    <alternativeName>
        <fullName evidence="5 6">5-(carboxyamino)imidazole ribonucleotide synthetase</fullName>
    </alternativeName>
</protein>
<dbReference type="RefSeq" id="WP_315855009.1">
    <property type="nucleotide sequence ID" value="NZ_CP151726.1"/>
</dbReference>
<dbReference type="EC" id="6.3.4.18" evidence="5 6"/>
<dbReference type="NCBIfam" id="NF004679">
    <property type="entry name" value="PRK06019.1-5"/>
    <property type="match status" value="1"/>
</dbReference>
<dbReference type="SUPFAM" id="SSF51246">
    <property type="entry name" value="Rudiment single hybrid motif"/>
    <property type="match status" value="1"/>
</dbReference>
<dbReference type="EMBL" id="SJPN01000007">
    <property type="protein sequence ID" value="TWT94586.1"/>
    <property type="molecule type" value="Genomic_DNA"/>
</dbReference>
<comment type="function">
    <text evidence="6">Catalyzes the ATP-dependent conversion of 5-aminoimidazole ribonucleotide (AIR) and HCO(3)- to N5-carboxyaminoimidazole ribonucleotide (N5-CAIR).</text>
</comment>
<keyword evidence="2 5" id="KW-0547">Nucleotide-binding</keyword>
<feature type="binding site" evidence="5">
    <location>
        <begin position="201"/>
        <end position="204"/>
    </location>
    <ligand>
        <name>ATP</name>
        <dbReference type="ChEBI" id="CHEBI:30616"/>
    </ligand>
</feature>
<dbReference type="InterPro" id="IPR016185">
    <property type="entry name" value="PreATP-grasp_dom_sf"/>
</dbReference>
<comment type="subunit">
    <text evidence="5 6">Homodimer.</text>
</comment>
<dbReference type="NCBIfam" id="NF004676">
    <property type="entry name" value="PRK06019.1-2"/>
    <property type="match status" value="1"/>
</dbReference>
<feature type="domain" description="ATP-grasp" evidence="8">
    <location>
        <begin position="131"/>
        <end position="316"/>
    </location>
</feature>
<reference evidence="9 10" key="1">
    <citation type="submission" date="2019-02" db="EMBL/GenBank/DDBJ databases">
        <title>Deep-cultivation of Planctomycetes and their phenomic and genomic characterization uncovers novel biology.</title>
        <authorList>
            <person name="Wiegand S."/>
            <person name="Jogler M."/>
            <person name="Boedeker C."/>
            <person name="Pinto D."/>
            <person name="Vollmers J."/>
            <person name="Rivas-Marin E."/>
            <person name="Kohn T."/>
            <person name="Peeters S.H."/>
            <person name="Heuer A."/>
            <person name="Rast P."/>
            <person name="Oberbeckmann S."/>
            <person name="Bunk B."/>
            <person name="Jeske O."/>
            <person name="Meyerdierks A."/>
            <person name="Storesund J.E."/>
            <person name="Kallscheuer N."/>
            <person name="Luecker S."/>
            <person name="Lage O.M."/>
            <person name="Pohl T."/>
            <person name="Merkel B.J."/>
            <person name="Hornburger P."/>
            <person name="Mueller R.-W."/>
            <person name="Bruemmer F."/>
            <person name="Labrenz M."/>
            <person name="Spormann A.M."/>
            <person name="Op Den Camp H."/>
            <person name="Overmann J."/>
            <person name="Amann R."/>
            <person name="Jetten M.S.M."/>
            <person name="Mascher T."/>
            <person name="Medema M.H."/>
            <person name="Devos D.P."/>
            <person name="Kaster A.-K."/>
            <person name="Ovreas L."/>
            <person name="Rohde M."/>
            <person name="Galperin M.Y."/>
            <person name="Jogler C."/>
        </authorList>
    </citation>
    <scope>NUCLEOTIDE SEQUENCE [LARGE SCALE GENOMIC DNA]</scope>
    <source>
        <strain evidence="9 10">Pla52n</strain>
    </source>
</reference>
<gene>
    <name evidence="5 6 9" type="primary">purK</name>
    <name evidence="9" type="ORF">Pla52n_54070</name>
</gene>
<dbReference type="Pfam" id="PF22660">
    <property type="entry name" value="RS_preATP-grasp-like"/>
    <property type="match status" value="1"/>
</dbReference>
<dbReference type="SUPFAM" id="SSF52440">
    <property type="entry name" value="PreATP-grasp domain"/>
    <property type="match status" value="1"/>
</dbReference>
<keyword evidence="3 5" id="KW-0658">Purine biosynthesis</keyword>
<dbReference type="Pfam" id="PF17769">
    <property type="entry name" value="PurK_C"/>
    <property type="match status" value="1"/>
</dbReference>
<dbReference type="InterPro" id="IPR003135">
    <property type="entry name" value="ATP-grasp_carboxylate-amine"/>
</dbReference>
<keyword evidence="4 5" id="KW-0067">ATP-binding</keyword>
<comment type="catalytic activity">
    <reaction evidence="5 6">
        <text>5-amino-1-(5-phospho-beta-D-ribosyl)imidazole + hydrogencarbonate + ATP = 5-carboxyamino-1-(5-phospho-D-ribosyl)imidazole + ADP + phosphate + 2 H(+)</text>
        <dbReference type="Rhea" id="RHEA:19317"/>
        <dbReference type="ChEBI" id="CHEBI:15378"/>
        <dbReference type="ChEBI" id="CHEBI:17544"/>
        <dbReference type="ChEBI" id="CHEBI:30616"/>
        <dbReference type="ChEBI" id="CHEBI:43474"/>
        <dbReference type="ChEBI" id="CHEBI:58730"/>
        <dbReference type="ChEBI" id="CHEBI:137981"/>
        <dbReference type="ChEBI" id="CHEBI:456216"/>
        <dbReference type="EC" id="6.3.4.18"/>
    </reaction>
</comment>
<dbReference type="HAMAP" id="MF_01928">
    <property type="entry name" value="PurK"/>
    <property type="match status" value="1"/>
</dbReference>
<dbReference type="InterPro" id="IPR005875">
    <property type="entry name" value="PurK"/>
</dbReference>
<feature type="binding site" evidence="5">
    <location>
        <position position="167"/>
    </location>
    <ligand>
        <name>ATP</name>
        <dbReference type="ChEBI" id="CHEBI:30616"/>
    </ligand>
</feature>
<dbReference type="AlphaFoldDB" id="A0A5C6A582"/>
<dbReference type="InterPro" id="IPR013815">
    <property type="entry name" value="ATP_grasp_subdomain_1"/>
</dbReference>
<evidence type="ECO:0000259" key="8">
    <source>
        <dbReference type="PROSITE" id="PS50975"/>
    </source>
</evidence>
<dbReference type="Pfam" id="PF02222">
    <property type="entry name" value="ATP-grasp"/>
    <property type="match status" value="1"/>
</dbReference>
<dbReference type="PROSITE" id="PS50975">
    <property type="entry name" value="ATP_GRASP"/>
    <property type="match status" value="1"/>
</dbReference>
<dbReference type="InterPro" id="IPR011761">
    <property type="entry name" value="ATP-grasp"/>
</dbReference>
<dbReference type="PANTHER" id="PTHR11609">
    <property type="entry name" value="PURINE BIOSYNTHESIS PROTEIN 6/7, PUR6/7"/>
    <property type="match status" value="1"/>
</dbReference>
<dbReference type="UniPathway" id="UPA00074">
    <property type="reaction ID" value="UER00942"/>
</dbReference>
<dbReference type="Gene3D" id="3.30.1490.20">
    <property type="entry name" value="ATP-grasp fold, A domain"/>
    <property type="match status" value="1"/>
</dbReference>
<evidence type="ECO:0000313" key="10">
    <source>
        <dbReference type="Proteomes" id="UP000320176"/>
    </source>
</evidence>
<dbReference type="GO" id="GO:0006189">
    <property type="term" value="P:'de novo' IMP biosynthetic process"/>
    <property type="evidence" value="ECO:0007669"/>
    <property type="project" value="UniProtKB-UniRule"/>
</dbReference>
<dbReference type="InterPro" id="IPR040686">
    <property type="entry name" value="PurK_C"/>
</dbReference>
<proteinExistence type="inferred from homology"/>
<evidence type="ECO:0000256" key="4">
    <source>
        <dbReference type="ARBA" id="ARBA00022840"/>
    </source>
</evidence>
<keyword evidence="10" id="KW-1185">Reference proteome</keyword>
<dbReference type="Gene3D" id="3.30.470.20">
    <property type="entry name" value="ATP-grasp fold, B domain"/>
    <property type="match status" value="1"/>
</dbReference>
<comment type="caution">
    <text evidence="9">The sequence shown here is derived from an EMBL/GenBank/DDBJ whole genome shotgun (WGS) entry which is preliminary data.</text>
</comment>
<dbReference type="SUPFAM" id="SSF56059">
    <property type="entry name" value="Glutathione synthetase ATP-binding domain-like"/>
    <property type="match status" value="1"/>
</dbReference>
<dbReference type="FunFam" id="3.30.470.20:FF:000029">
    <property type="entry name" value="N5-carboxyaminoimidazole ribonucleotide synthase"/>
    <property type="match status" value="1"/>
</dbReference>
<comment type="similarity">
    <text evidence="5 6">Belongs to the PurK/PurT family.</text>
</comment>